<reference evidence="2" key="2">
    <citation type="journal article" date="2022" name="Gigascience">
        <title>Parvovirus dark matter in the cloaca of wild birds.</title>
        <authorList>
            <person name="Dai Z."/>
            <person name="Wang H."/>
            <person name="Wu H."/>
            <person name="Zhang Q."/>
            <person name="Ji L."/>
            <person name="Wang X."/>
            <person name="Shen Q."/>
            <person name="Yang S."/>
            <person name="Ma X."/>
            <person name="Shan T."/>
            <person name="Zhang W."/>
        </authorList>
    </citation>
    <scope>NUCLEOTIDE SEQUENCE</scope>
    <source>
        <strain evidence="2">Bls219par05</strain>
    </source>
</reference>
<evidence type="ECO:0000313" key="2">
    <source>
        <dbReference type="EMBL" id="QTE04014.1"/>
    </source>
</evidence>
<dbReference type="EMBL" id="MW046575">
    <property type="protein sequence ID" value="QTE04014.1"/>
    <property type="molecule type" value="Genomic_DNA"/>
</dbReference>
<feature type="region of interest" description="Disordered" evidence="1">
    <location>
        <begin position="1"/>
        <end position="68"/>
    </location>
</feature>
<organism evidence="2">
    <name type="scientific">Cygnus atratus Chaphamaparvovirus</name>
    <dbReference type="NCBI Taxonomy" id="2794485"/>
    <lineage>
        <taxon>Viruses</taxon>
        <taxon>Monodnaviria</taxon>
        <taxon>Shotokuvirae</taxon>
        <taxon>Cossaviricota</taxon>
        <taxon>Quintoviricetes</taxon>
        <taxon>Piccovirales</taxon>
        <taxon>Parvoviridae</taxon>
        <taxon>Hamaparvovirinae</taxon>
        <taxon>Chaphamaparvovirus</taxon>
    </lineage>
</organism>
<reference evidence="2" key="1">
    <citation type="submission" date="2020-09" db="EMBL/GenBank/DDBJ databases">
        <authorList>
            <person name="Dai Z."/>
            <person name="Yang S."/>
            <person name="Zhang W."/>
        </authorList>
    </citation>
    <scope>NUCLEOTIDE SEQUENCE</scope>
    <source>
        <strain evidence="2">Bls219par05</strain>
    </source>
</reference>
<name>A0A8A4XE13_9VIRU</name>
<sequence>MSGNKKQWYAMRKRLQEKGSWKGKAPAHKVPTQEEGEPPEKIQKEAPGNIEEAVGGDPSSDPEEGTSARALGKCFISHQYIADQAWRDLETQLDSLSWLGSIPRPGDSKAWTKSNDMILRKSFCKTVAPYYAGDGEWIQPLWKIAGFPTSSSRVHVLWLVQRPYFGL</sequence>
<evidence type="ECO:0000256" key="1">
    <source>
        <dbReference type="SAM" id="MobiDB-lite"/>
    </source>
</evidence>
<accession>A0A8A4XE13</accession>
<protein>
    <submittedName>
        <fullName evidence="2">Uncharacterized protein</fullName>
    </submittedName>
</protein>
<proteinExistence type="predicted"/>